<accession>A0A2N9W177</accession>
<reference evidence="1 2" key="1">
    <citation type="journal article" date="2017" name="Int J Environ Stud">
        <title>Does the Miocene-Pliocene relict legume Oxytropis triphylla form nitrogen-fixing nodules with a combination of bacterial strains?</title>
        <authorList>
            <person name="Safronova V."/>
            <person name="Belimov A."/>
            <person name="Sazanova A."/>
            <person name="Kuznetsova I."/>
            <person name="Popova J."/>
            <person name="Andronov E."/>
            <person name="Verkhozina A."/>
            <person name="Tikhonovich I."/>
        </authorList>
    </citation>
    <scope>NUCLEOTIDE SEQUENCE [LARGE SCALE GENOMIC DNA]</scope>
    <source>
        <strain evidence="1 2">Tri-38</strain>
    </source>
</reference>
<gene>
    <name evidence="1" type="ORF">B5P45_07340</name>
</gene>
<dbReference type="KEGG" id="pht:BLM14_22685"/>
<keyword evidence="2" id="KW-1185">Reference proteome</keyword>
<proteinExistence type="predicted"/>
<dbReference type="AlphaFoldDB" id="A0A2N9W177"/>
<evidence type="ECO:0000313" key="1">
    <source>
        <dbReference type="EMBL" id="PIO45495.1"/>
    </source>
</evidence>
<protein>
    <submittedName>
        <fullName evidence="1">Uncharacterized protein</fullName>
    </submittedName>
</protein>
<sequence>MHGRALCTFSPSTQANNNCKLVRKTLLDLDPETRKHHFRLASNKIASIFVSPPGILSVRRCRTAMRAVAKSFLPLQRTF</sequence>
<dbReference type="EMBL" id="MZMT01000019">
    <property type="protein sequence ID" value="PIO45495.1"/>
    <property type="molecule type" value="Genomic_DNA"/>
</dbReference>
<organism evidence="1 2">
    <name type="scientific">Phyllobacterium zundukense</name>
    <dbReference type="NCBI Taxonomy" id="1867719"/>
    <lineage>
        <taxon>Bacteria</taxon>
        <taxon>Pseudomonadati</taxon>
        <taxon>Pseudomonadota</taxon>
        <taxon>Alphaproteobacteria</taxon>
        <taxon>Hyphomicrobiales</taxon>
        <taxon>Phyllobacteriaceae</taxon>
        <taxon>Phyllobacterium</taxon>
    </lineage>
</organism>
<evidence type="ECO:0000313" key="2">
    <source>
        <dbReference type="Proteomes" id="UP000232163"/>
    </source>
</evidence>
<name>A0A2N9W177_9HYPH</name>
<comment type="caution">
    <text evidence="1">The sequence shown here is derived from an EMBL/GenBank/DDBJ whole genome shotgun (WGS) entry which is preliminary data.</text>
</comment>
<dbReference type="Proteomes" id="UP000232163">
    <property type="component" value="Unassembled WGS sequence"/>
</dbReference>